<organism evidence="1 2">
    <name type="scientific">Bacillus gobiensis</name>
    <dbReference type="NCBI Taxonomy" id="1441095"/>
    <lineage>
        <taxon>Bacteria</taxon>
        <taxon>Bacillati</taxon>
        <taxon>Bacillota</taxon>
        <taxon>Bacilli</taxon>
        <taxon>Bacillales</taxon>
        <taxon>Bacillaceae</taxon>
        <taxon>Bacillus</taxon>
    </lineage>
</organism>
<sequence>MYIFGKELQFPIVSTGVGWAGSKTHAPNESIRLQDFEQGVVHMAYMLSGISAALQTSENVEVK</sequence>
<dbReference type="PATRIC" id="fig|1441095.3.peg.82"/>
<keyword evidence="2" id="KW-1185">Reference proteome</keyword>
<reference evidence="2" key="1">
    <citation type="submission" date="2015-08" db="EMBL/GenBank/DDBJ databases">
        <title>Genome sequencing project for genomic taxonomy and phylogenomics of Bacillus-like bacteria.</title>
        <authorList>
            <person name="Liu B."/>
            <person name="Wang J."/>
            <person name="Zhu Y."/>
            <person name="Liu G."/>
            <person name="Chen Q."/>
            <person name="Chen Z."/>
            <person name="Lan J."/>
            <person name="Che J."/>
            <person name="Ge C."/>
            <person name="Shi H."/>
            <person name="Pan Z."/>
            <person name="Liu X."/>
        </authorList>
    </citation>
    <scope>NUCLEOTIDE SEQUENCE [LARGE SCALE GENOMIC DNA]</scope>
    <source>
        <strain evidence="2">FJAT-4402</strain>
    </source>
</reference>
<dbReference type="RefSeq" id="WP_053601941.1">
    <property type="nucleotide sequence ID" value="NZ_CP012600.1"/>
</dbReference>
<name>A0A0M5JAZ1_9BACI</name>
<dbReference type="AlphaFoldDB" id="A0A0M5JAZ1"/>
<proteinExistence type="predicted"/>
<accession>A0A0M5JAZ1</accession>
<dbReference type="Proteomes" id="UP000067625">
    <property type="component" value="Chromosome"/>
</dbReference>
<evidence type="ECO:0000313" key="1">
    <source>
        <dbReference type="EMBL" id="ALC80219.1"/>
    </source>
</evidence>
<dbReference type="Gene3D" id="3.40.630.10">
    <property type="entry name" value="Zn peptidases"/>
    <property type="match status" value="1"/>
</dbReference>
<dbReference type="EMBL" id="CP012600">
    <property type="protein sequence ID" value="ALC80219.1"/>
    <property type="molecule type" value="Genomic_DNA"/>
</dbReference>
<evidence type="ECO:0000313" key="2">
    <source>
        <dbReference type="Proteomes" id="UP000067625"/>
    </source>
</evidence>
<gene>
    <name evidence="1" type="ORF">AM592_00360</name>
</gene>
<dbReference type="STRING" id="1441095.AM592_00360"/>
<reference evidence="1 2" key="2">
    <citation type="journal article" date="2016" name="Int. J. Syst. Evol. Microbiol.">
        <title>Bacillus gobiensis sp. nov., isolated from a soil sample.</title>
        <authorList>
            <person name="Liu B."/>
            <person name="Liu G.H."/>
            <person name="Cetin S."/>
            <person name="Schumann P."/>
            <person name="Pan Z.Z."/>
            <person name="Chen Q.Q."/>
        </authorList>
    </citation>
    <scope>NUCLEOTIDE SEQUENCE [LARGE SCALE GENOMIC DNA]</scope>
    <source>
        <strain evidence="1 2">FJAT-4402</strain>
    </source>
</reference>
<protein>
    <submittedName>
        <fullName evidence="1">Uncharacterized protein</fullName>
    </submittedName>
</protein>